<feature type="domain" description="Solute-binding protein family 3/N-terminal" evidence="4">
    <location>
        <begin position="22"/>
        <end position="244"/>
    </location>
</feature>
<comment type="caution">
    <text evidence="5">The sequence shown here is derived from an EMBL/GenBank/DDBJ whole genome shotgun (WGS) entry which is preliminary data.</text>
</comment>
<evidence type="ECO:0000256" key="1">
    <source>
        <dbReference type="ARBA" id="ARBA00010333"/>
    </source>
</evidence>
<evidence type="ECO:0000256" key="2">
    <source>
        <dbReference type="ARBA" id="ARBA00022729"/>
    </source>
</evidence>
<dbReference type="PANTHER" id="PTHR35936">
    <property type="entry name" value="MEMBRANE-BOUND LYTIC MUREIN TRANSGLYCOSYLASE F"/>
    <property type="match status" value="1"/>
</dbReference>
<evidence type="ECO:0000259" key="4">
    <source>
        <dbReference type="SMART" id="SM00062"/>
    </source>
</evidence>
<reference evidence="6" key="1">
    <citation type="submission" date="2017-06" db="EMBL/GenBank/DDBJ databases">
        <authorList>
            <person name="Rastogi G."/>
            <person name="Vaishampayan P."/>
            <person name="Seuylemezian A."/>
        </authorList>
    </citation>
    <scope>NUCLEOTIDE SEQUENCE [LARGE SCALE GENOMIC DNA]</scope>
    <source>
        <strain evidence="6">PI11</strain>
    </source>
</reference>
<proteinExistence type="inferred from homology"/>
<dbReference type="InterPro" id="IPR001638">
    <property type="entry name" value="Solute-binding_3/MltF_N"/>
</dbReference>
<evidence type="ECO:0000256" key="3">
    <source>
        <dbReference type="SAM" id="SignalP"/>
    </source>
</evidence>
<dbReference type="Gene3D" id="3.40.190.10">
    <property type="entry name" value="Periplasmic binding protein-like II"/>
    <property type="match status" value="2"/>
</dbReference>
<dbReference type="PANTHER" id="PTHR35936:SF25">
    <property type="entry name" value="ABC TRANSPORTER SUBSTRATE-BINDING PROTEIN"/>
    <property type="match status" value="1"/>
</dbReference>
<sequence length="247" mass="27867">MRAWLLILLLLAPLCRADEAPPLRVMTDLWPPFRMLREDGQLQGLDIDLLNELSRRTGMRFDVQRAPWARGLAALEQGTADMMTGLAKTPERERYIRYLDAPYYACSPRFYASPALAAQLNDYASLRGLRIGYVLESVYFQPFDSDEALDKVGVSNEQQLLEMLTRGRIDALVGTDCQVDYSLLDPKLAGRIAKAAYQPDARSELYIGFSRKRLARMPELAAALDTLLHEGWLANAALRYQPVVANQ</sequence>
<evidence type="ECO:0000313" key="6">
    <source>
        <dbReference type="Proteomes" id="UP000229504"/>
    </source>
</evidence>
<accession>A0A2G5FFV9</accession>
<dbReference type="Proteomes" id="UP000229504">
    <property type="component" value="Unassembled WGS sequence"/>
</dbReference>
<dbReference type="SUPFAM" id="SSF53850">
    <property type="entry name" value="Periplasmic binding protein-like II"/>
    <property type="match status" value="1"/>
</dbReference>
<organism evidence="5 6">
    <name type="scientific">Pseudomonas sediminis</name>
    <dbReference type="NCBI Taxonomy" id="1691904"/>
    <lineage>
        <taxon>Bacteria</taxon>
        <taxon>Pseudomonadati</taxon>
        <taxon>Pseudomonadota</taxon>
        <taxon>Gammaproteobacteria</taxon>
        <taxon>Pseudomonadales</taxon>
        <taxon>Pseudomonadaceae</taxon>
        <taxon>Pseudomonas</taxon>
    </lineage>
</organism>
<protein>
    <submittedName>
        <fullName evidence="5">ABC transporter substrate-binding protein</fullName>
    </submittedName>
</protein>
<dbReference type="EMBL" id="NIQU01000008">
    <property type="protein sequence ID" value="PIA66874.1"/>
    <property type="molecule type" value="Genomic_DNA"/>
</dbReference>
<gene>
    <name evidence="5" type="ORF">CDO35_18990</name>
</gene>
<dbReference type="RefSeq" id="WP_099526220.1">
    <property type="nucleotide sequence ID" value="NZ_NIQU01000008.1"/>
</dbReference>
<keyword evidence="2 3" id="KW-0732">Signal</keyword>
<name>A0A2G5FFV9_9PSED</name>
<dbReference type="Pfam" id="PF00497">
    <property type="entry name" value="SBP_bac_3"/>
    <property type="match status" value="1"/>
</dbReference>
<feature type="signal peptide" evidence="3">
    <location>
        <begin position="1"/>
        <end position="17"/>
    </location>
</feature>
<comment type="similarity">
    <text evidence="1">Belongs to the bacterial solute-binding protein 3 family.</text>
</comment>
<feature type="chain" id="PRO_5013566045" evidence="3">
    <location>
        <begin position="18"/>
        <end position="247"/>
    </location>
</feature>
<evidence type="ECO:0000313" key="5">
    <source>
        <dbReference type="EMBL" id="PIA66874.1"/>
    </source>
</evidence>
<dbReference type="AlphaFoldDB" id="A0A2G5FFV9"/>
<dbReference type="SMART" id="SM00062">
    <property type="entry name" value="PBPb"/>
    <property type="match status" value="1"/>
</dbReference>